<keyword evidence="5 8" id="KW-0472">Membrane</keyword>
<comment type="caution">
    <text evidence="10">The sequence shown here is derived from an EMBL/GenBank/DDBJ whole genome shotgun (WGS) entry which is preliminary data.</text>
</comment>
<reference evidence="10 11" key="1">
    <citation type="submission" date="2024-02" db="EMBL/GenBank/DDBJ databases">
        <authorList>
            <person name="Daric V."/>
            <person name="Darras S."/>
        </authorList>
    </citation>
    <scope>NUCLEOTIDE SEQUENCE [LARGE SCALE GENOMIC DNA]</scope>
</reference>
<keyword evidence="6" id="KW-0675">Receptor</keyword>
<accession>A0ABP0H2K1</accession>
<dbReference type="CDD" id="cd14969">
    <property type="entry name" value="7tmA_Opsins_type2_animals"/>
    <property type="match status" value="1"/>
</dbReference>
<dbReference type="PANTHER" id="PTHR24240">
    <property type="entry name" value="OPSIN"/>
    <property type="match status" value="1"/>
</dbReference>
<feature type="transmembrane region" description="Helical" evidence="8">
    <location>
        <begin position="155"/>
        <end position="177"/>
    </location>
</feature>
<dbReference type="Proteomes" id="UP001642483">
    <property type="component" value="Unassembled WGS sequence"/>
</dbReference>
<dbReference type="Pfam" id="PF00001">
    <property type="entry name" value="7tm_1"/>
    <property type="match status" value="1"/>
</dbReference>
<keyword evidence="4" id="KW-0297">G-protein coupled receptor</keyword>
<feature type="transmembrane region" description="Helical" evidence="8">
    <location>
        <begin position="325"/>
        <end position="345"/>
    </location>
</feature>
<evidence type="ECO:0000256" key="8">
    <source>
        <dbReference type="SAM" id="Phobius"/>
    </source>
</evidence>
<keyword evidence="11" id="KW-1185">Reference proteome</keyword>
<dbReference type="InterPro" id="IPR000276">
    <property type="entry name" value="GPCR_Rhodpsn"/>
</dbReference>
<name>A0ABP0H2K1_CLALP</name>
<feature type="transmembrane region" description="Helical" evidence="8">
    <location>
        <begin position="115"/>
        <end position="135"/>
    </location>
</feature>
<evidence type="ECO:0000259" key="9">
    <source>
        <dbReference type="PROSITE" id="PS50262"/>
    </source>
</evidence>
<evidence type="ECO:0000256" key="6">
    <source>
        <dbReference type="ARBA" id="ARBA00023170"/>
    </source>
</evidence>
<feature type="transmembrane region" description="Helical" evidence="8">
    <location>
        <begin position="286"/>
        <end position="313"/>
    </location>
</feature>
<evidence type="ECO:0000313" key="10">
    <source>
        <dbReference type="EMBL" id="CAK8698225.1"/>
    </source>
</evidence>
<feature type="transmembrane region" description="Helical" evidence="8">
    <location>
        <begin position="244"/>
        <end position="265"/>
    </location>
</feature>
<proteinExistence type="predicted"/>
<keyword evidence="2 8" id="KW-0812">Transmembrane</keyword>
<dbReference type="Gene3D" id="1.20.1070.10">
    <property type="entry name" value="Rhodopsin 7-helix transmembrane proteins"/>
    <property type="match status" value="1"/>
</dbReference>
<dbReference type="InterPro" id="IPR050125">
    <property type="entry name" value="GPCR_opsins"/>
</dbReference>
<evidence type="ECO:0000313" key="11">
    <source>
        <dbReference type="Proteomes" id="UP001642483"/>
    </source>
</evidence>
<dbReference type="EMBL" id="CAWYQH010000174">
    <property type="protein sequence ID" value="CAK8698225.1"/>
    <property type="molecule type" value="Genomic_DNA"/>
</dbReference>
<dbReference type="SUPFAM" id="SSF81321">
    <property type="entry name" value="Family A G protein-coupled receptor-like"/>
    <property type="match status" value="1"/>
</dbReference>
<dbReference type="PROSITE" id="PS50262">
    <property type="entry name" value="G_PROTEIN_RECEP_F1_2"/>
    <property type="match status" value="1"/>
</dbReference>
<evidence type="ECO:0000256" key="4">
    <source>
        <dbReference type="ARBA" id="ARBA00023040"/>
    </source>
</evidence>
<feature type="transmembrane region" description="Helical" evidence="8">
    <location>
        <begin position="189"/>
        <end position="207"/>
    </location>
</feature>
<feature type="transmembrane region" description="Helical" evidence="8">
    <location>
        <begin position="76"/>
        <end position="103"/>
    </location>
</feature>
<dbReference type="InterPro" id="IPR017452">
    <property type="entry name" value="GPCR_Rhodpsn_7TM"/>
</dbReference>
<keyword evidence="7" id="KW-0807">Transducer</keyword>
<evidence type="ECO:0000256" key="1">
    <source>
        <dbReference type="ARBA" id="ARBA00004141"/>
    </source>
</evidence>
<evidence type="ECO:0000256" key="5">
    <source>
        <dbReference type="ARBA" id="ARBA00023136"/>
    </source>
</evidence>
<dbReference type="PRINTS" id="PR00237">
    <property type="entry name" value="GPCRRHODOPSN"/>
</dbReference>
<feature type="domain" description="G-protein coupled receptors family 1 profile" evidence="9">
    <location>
        <begin position="94"/>
        <end position="342"/>
    </location>
</feature>
<protein>
    <recommendedName>
        <fullName evidence="9">G-protein coupled receptors family 1 profile domain-containing protein</fullName>
    </recommendedName>
</protein>
<sequence length="388" mass="43104">MNQWVQSMLGEGQIGIVNDSVAVDVVDYWTYGSDDPLSSTAVAVPAAVPQCKDQNPYVLKGDGWVPQHIAIADRTVYAYFTIFMLFQFLLSTSLNSIVIVVIYKFEELRQPLNYIIVNLALANLLRGGIGGFLSMLSNGAGYFFLGKGMCYAEGYAVSLFGCVGLNLIVVLVIERFLEVCKPFGSVRMGAKATWASIFVAWAWSFFWNTPFLMLRDGYEPEGLGTTCAPNWFVTGENERMFITLYYVCCFLLQYAVMVICYWKLFLTLRELAKETSPESSSPETEVLKMVVASVSAFFVSWLPYAAFVMYSVVNHTAQISYESGAITAFLAKTTTICNPLLYVGLSRHFRDCVIRTFFAGRNPWTDDLSASSMMSMASSQISSKVGPA</sequence>
<keyword evidence="3 8" id="KW-1133">Transmembrane helix</keyword>
<organism evidence="10 11">
    <name type="scientific">Clavelina lepadiformis</name>
    <name type="common">Light-bulb sea squirt</name>
    <name type="synonym">Ascidia lepadiformis</name>
    <dbReference type="NCBI Taxonomy" id="159417"/>
    <lineage>
        <taxon>Eukaryota</taxon>
        <taxon>Metazoa</taxon>
        <taxon>Chordata</taxon>
        <taxon>Tunicata</taxon>
        <taxon>Ascidiacea</taxon>
        <taxon>Aplousobranchia</taxon>
        <taxon>Clavelinidae</taxon>
        <taxon>Clavelina</taxon>
    </lineage>
</organism>
<evidence type="ECO:0000256" key="7">
    <source>
        <dbReference type="ARBA" id="ARBA00023224"/>
    </source>
</evidence>
<gene>
    <name evidence="10" type="ORF">CVLEPA_LOCUS31687</name>
</gene>
<evidence type="ECO:0000256" key="3">
    <source>
        <dbReference type="ARBA" id="ARBA00022989"/>
    </source>
</evidence>
<evidence type="ECO:0000256" key="2">
    <source>
        <dbReference type="ARBA" id="ARBA00022692"/>
    </source>
</evidence>
<comment type="subcellular location">
    <subcellularLocation>
        <location evidence="1">Membrane</location>
        <topology evidence="1">Multi-pass membrane protein</topology>
    </subcellularLocation>
</comment>